<evidence type="ECO:0000259" key="3">
    <source>
        <dbReference type="Pfam" id="PF01370"/>
    </source>
</evidence>
<dbReference type="EMBL" id="JAOQAV010000044">
    <property type="protein sequence ID" value="KAJ4180907.1"/>
    <property type="molecule type" value="Genomic_DNA"/>
</dbReference>
<dbReference type="Pfam" id="PF01370">
    <property type="entry name" value="Epimerase"/>
    <property type="match status" value="1"/>
</dbReference>
<keyword evidence="5" id="KW-1185">Reference proteome</keyword>
<accession>A0A9W8QZ63</accession>
<dbReference type="PANTHER" id="PTHR10366">
    <property type="entry name" value="NAD DEPENDENT EPIMERASE/DEHYDRATASE"/>
    <property type="match status" value="1"/>
</dbReference>
<dbReference type="PANTHER" id="PTHR10366:SF562">
    <property type="entry name" value="ALDEHYDE REDUCTASE II (AFU_ORTHOLOGUE AFUA_1G11360)"/>
    <property type="match status" value="1"/>
</dbReference>
<evidence type="ECO:0000313" key="5">
    <source>
        <dbReference type="Proteomes" id="UP001152087"/>
    </source>
</evidence>
<gene>
    <name evidence="4" type="ORF">NW755_011442</name>
</gene>
<evidence type="ECO:0000256" key="1">
    <source>
        <dbReference type="ARBA" id="ARBA00023002"/>
    </source>
</evidence>
<sequence>MPKGSTIMVTGVNGFIGSHVADQFLQFGFKVRGTVRDTAKNAWVSNLFESKYGKDSFELVSVPNMTVDGALDECVKGISAFIHVATVVNLSPDPNQVIPTTIDSAVNAIKSAYKEPSVKRFVLTSSTATLMPVSPEKRQDGLVIAHDSWSEDAVELAWTPPPYAPERSLPVYAASKIGQERAIWKFHDENKSKRPDIVVNTAYFIDVQDTALLHLAAAVLPDVKSERIFGMAEPLNWNKILVILRKQNPGRRFHKNFTNGGYSVTVKPRDRAEHLLRELGRPGWASLEDSILGNTEDLRDAS</sequence>
<dbReference type="InterPro" id="IPR036291">
    <property type="entry name" value="NAD(P)-bd_dom_sf"/>
</dbReference>
<reference evidence="4" key="1">
    <citation type="submission" date="2022-09" db="EMBL/GenBank/DDBJ databases">
        <title>Fusarium specimens isolated from Avocado Roots.</title>
        <authorList>
            <person name="Stajich J."/>
            <person name="Roper C."/>
            <person name="Heimlech-Rivalta G."/>
        </authorList>
    </citation>
    <scope>NUCLEOTIDE SEQUENCE</scope>
    <source>
        <strain evidence="4">A02</strain>
    </source>
</reference>
<dbReference type="GO" id="GO:0016616">
    <property type="term" value="F:oxidoreductase activity, acting on the CH-OH group of donors, NAD or NADP as acceptor"/>
    <property type="evidence" value="ECO:0007669"/>
    <property type="project" value="TreeGrafter"/>
</dbReference>
<evidence type="ECO:0000313" key="4">
    <source>
        <dbReference type="EMBL" id="KAJ4180907.1"/>
    </source>
</evidence>
<comment type="similarity">
    <text evidence="2">Belongs to the NAD(P)-dependent epimerase/dehydratase family. Dihydroflavonol-4-reductase subfamily.</text>
</comment>
<feature type="domain" description="NAD-dependent epimerase/dehydratase" evidence="3">
    <location>
        <begin position="7"/>
        <end position="135"/>
    </location>
</feature>
<comment type="caution">
    <text evidence="4">The sequence shown here is derived from an EMBL/GenBank/DDBJ whole genome shotgun (WGS) entry which is preliminary data.</text>
</comment>
<dbReference type="InterPro" id="IPR050425">
    <property type="entry name" value="NAD(P)_dehydrat-like"/>
</dbReference>
<evidence type="ECO:0000256" key="2">
    <source>
        <dbReference type="ARBA" id="ARBA00023445"/>
    </source>
</evidence>
<keyword evidence="1" id="KW-0560">Oxidoreductase</keyword>
<dbReference type="Gene3D" id="3.40.50.720">
    <property type="entry name" value="NAD(P)-binding Rossmann-like Domain"/>
    <property type="match status" value="1"/>
</dbReference>
<dbReference type="Proteomes" id="UP001152087">
    <property type="component" value="Unassembled WGS sequence"/>
</dbReference>
<organism evidence="4 5">
    <name type="scientific">Fusarium falciforme</name>
    <dbReference type="NCBI Taxonomy" id="195108"/>
    <lineage>
        <taxon>Eukaryota</taxon>
        <taxon>Fungi</taxon>
        <taxon>Dikarya</taxon>
        <taxon>Ascomycota</taxon>
        <taxon>Pezizomycotina</taxon>
        <taxon>Sordariomycetes</taxon>
        <taxon>Hypocreomycetidae</taxon>
        <taxon>Hypocreales</taxon>
        <taxon>Nectriaceae</taxon>
        <taxon>Fusarium</taxon>
        <taxon>Fusarium solani species complex</taxon>
    </lineage>
</organism>
<protein>
    <recommendedName>
        <fullName evidence="3">NAD-dependent epimerase/dehydratase domain-containing protein</fullName>
    </recommendedName>
</protein>
<dbReference type="SUPFAM" id="SSF51735">
    <property type="entry name" value="NAD(P)-binding Rossmann-fold domains"/>
    <property type="match status" value="1"/>
</dbReference>
<dbReference type="InterPro" id="IPR001509">
    <property type="entry name" value="Epimerase_deHydtase"/>
</dbReference>
<proteinExistence type="inferred from homology"/>
<name>A0A9W8QZ63_9HYPO</name>
<dbReference type="AlphaFoldDB" id="A0A9W8QZ63"/>